<evidence type="ECO:0000313" key="2">
    <source>
        <dbReference type="EMBL" id="GAA4649775.1"/>
    </source>
</evidence>
<evidence type="ECO:0000313" key="3">
    <source>
        <dbReference type="Proteomes" id="UP001500604"/>
    </source>
</evidence>
<keyword evidence="3" id="KW-1185">Reference proteome</keyword>
<feature type="transmembrane region" description="Helical" evidence="1">
    <location>
        <begin position="77"/>
        <end position="98"/>
    </location>
</feature>
<dbReference type="EMBL" id="BAABFL010000302">
    <property type="protein sequence ID" value="GAA4649775.1"/>
    <property type="molecule type" value="Genomic_DNA"/>
</dbReference>
<proteinExistence type="predicted"/>
<evidence type="ECO:0000256" key="1">
    <source>
        <dbReference type="SAM" id="Phobius"/>
    </source>
</evidence>
<accession>A0ABP8V3Y8</accession>
<feature type="transmembrane region" description="Helical" evidence="1">
    <location>
        <begin position="216"/>
        <end position="249"/>
    </location>
</feature>
<comment type="caution">
    <text evidence="2">The sequence shown here is derived from an EMBL/GenBank/DDBJ whole genome shotgun (WGS) entry which is preliminary data.</text>
</comment>
<feature type="transmembrane region" description="Helical" evidence="1">
    <location>
        <begin position="43"/>
        <end position="71"/>
    </location>
</feature>
<keyword evidence="1" id="KW-0472">Membrane</keyword>
<protein>
    <submittedName>
        <fullName evidence="2">Uncharacterized protein</fullName>
    </submittedName>
</protein>
<feature type="transmembrane region" description="Helical" evidence="1">
    <location>
        <begin position="177"/>
        <end position="196"/>
    </location>
</feature>
<keyword evidence="1" id="KW-0812">Transmembrane</keyword>
<dbReference type="Proteomes" id="UP001500604">
    <property type="component" value="Unassembled WGS sequence"/>
</dbReference>
<keyword evidence="1" id="KW-1133">Transmembrane helix</keyword>
<name>A0ABP8V3Y8_9GAMM</name>
<sequence length="262" mass="30114">MTAFGAYLDLNKPVFPFAEPSHFALAYFPFSLLYMLKEKSNAFLVLPITLIFGISFPNLTFVIIFFIQLLILAPLRYLFFSFTLVLCISLLIPFLEFIDFDYFTSRIIFDPSNMNISNLVYLKGWEAAYIALSDSFFLGMGFQNMGFERTGYYSDLLFLIYKGELNRYDGSFLASKIIVEFGFLGVLFSIFVTWQSLKSYLFLRATKFCEGDLVSIIYAVVTLAVFVELFFRGISYFSPNFIVFLVLVAKNSIPFRNKLNAS</sequence>
<feature type="transmembrane region" description="Helical" evidence="1">
    <location>
        <begin position="20"/>
        <end position="36"/>
    </location>
</feature>
<reference evidence="3" key="1">
    <citation type="journal article" date="2019" name="Int. J. Syst. Evol. Microbiol.">
        <title>The Global Catalogue of Microorganisms (GCM) 10K type strain sequencing project: providing services to taxonomists for standard genome sequencing and annotation.</title>
        <authorList>
            <consortium name="The Broad Institute Genomics Platform"/>
            <consortium name="The Broad Institute Genome Sequencing Center for Infectious Disease"/>
            <person name="Wu L."/>
            <person name="Ma J."/>
        </authorList>
    </citation>
    <scope>NUCLEOTIDE SEQUENCE [LARGE SCALE GENOMIC DNA]</scope>
    <source>
        <strain evidence="3">JCM 17805</strain>
    </source>
</reference>
<gene>
    <name evidence="2" type="ORF">GCM10023116_20560</name>
</gene>
<organism evidence="2 3">
    <name type="scientific">Kistimonas scapharcae</name>
    <dbReference type="NCBI Taxonomy" id="1036133"/>
    <lineage>
        <taxon>Bacteria</taxon>
        <taxon>Pseudomonadati</taxon>
        <taxon>Pseudomonadota</taxon>
        <taxon>Gammaproteobacteria</taxon>
        <taxon>Oceanospirillales</taxon>
        <taxon>Endozoicomonadaceae</taxon>
        <taxon>Kistimonas</taxon>
    </lineage>
</organism>